<dbReference type="CDD" id="cd07377">
    <property type="entry name" value="WHTH_GntR"/>
    <property type="match status" value="1"/>
</dbReference>
<dbReference type="Pfam" id="PF00392">
    <property type="entry name" value="GntR"/>
    <property type="match status" value="1"/>
</dbReference>
<keyword evidence="7" id="KW-0808">Transferase</keyword>
<dbReference type="InterPro" id="IPR036390">
    <property type="entry name" value="WH_DNA-bd_sf"/>
</dbReference>
<evidence type="ECO:0000256" key="3">
    <source>
        <dbReference type="ARBA" id="ARBA00023015"/>
    </source>
</evidence>
<comment type="caution">
    <text evidence="7">The sequence shown here is derived from an EMBL/GenBank/DDBJ whole genome shotgun (WGS) entry which is preliminary data.</text>
</comment>
<keyword evidence="2" id="KW-0663">Pyridoxal phosphate</keyword>
<keyword evidence="8" id="KW-1185">Reference proteome</keyword>
<dbReference type="InterPro" id="IPR051446">
    <property type="entry name" value="HTH_trans_reg/aminotransferase"/>
</dbReference>
<organism evidence="7 8">
    <name type="scientific">Rugamonas apoptosis</name>
    <dbReference type="NCBI Taxonomy" id="2758570"/>
    <lineage>
        <taxon>Bacteria</taxon>
        <taxon>Pseudomonadati</taxon>
        <taxon>Pseudomonadota</taxon>
        <taxon>Betaproteobacteria</taxon>
        <taxon>Burkholderiales</taxon>
        <taxon>Oxalobacteraceae</taxon>
        <taxon>Telluria group</taxon>
        <taxon>Rugamonas</taxon>
    </lineage>
</organism>
<dbReference type="InterPro" id="IPR015424">
    <property type="entry name" value="PyrdxlP-dep_Trfase"/>
</dbReference>
<sequence length="495" mass="53956">MFAIDRSSPIALSKQIETTLRHMVENRALPGGTKLPSIRQLATQLAVSTNTVVLAYDRLVAAGIIDTNGTAGFFVCTRNDTSRSIPDEATLEAGEEQEPVWLAQQVNDQRAGILLASCGALPPTWMQDAVPATAVQKALARSAAGMASRCPPQGLPELREHIALLLRGIGIAADASHILTTFGGTHAIDLICRCFLQPGDTVLVEDPGYFLMFGRMRQDGIRLVPIKRRPDGLDLDALEAACREHRPRLLFMQTALHNPTGWSSSAANLHKVLLLAQQHGFLIAEDDVHGHFQHAHSTRLASLAGLDGVIYYSSFCKALSPALRMGYLAAAPALLKVLMRTKIHSIMTTPALNEYVLLEVLRAGNLRKHLDRLQRKIMAARNASTRQLTEAGVLFEHPGDAGIFLWGTMPAGVDVDLLVQDAYRNKILLTRGAAFSANSTPDQHIRFNVAFSQHPRLSDYLQERLQAVAGARSSLARLSDMVRSDSTVVLPSRKS</sequence>
<dbReference type="PANTHER" id="PTHR46577:SF2">
    <property type="entry name" value="TRANSCRIPTIONAL REGULATORY PROTEIN"/>
    <property type="match status" value="1"/>
</dbReference>
<dbReference type="PANTHER" id="PTHR46577">
    <property type="entry name" value="HTH-TYPE TRANSCRIPTIONAL REGULATORY PROTEIN GABR"/>
    <property type="match status" value="1"/>
</dbReference>
<dbReference type="InterPro" id="IPR004839">
    <property type="entry name" value="Aminotransferase_I/II_large"/>
</dbReference>
<dbReference type="InterPro" id="IPR036388">
    <property type="entry name" value="WH-like_DNA-bd_sf"/>
</dbReference>
<reference evidence="7 8" key="1">
    <citation type="submission" date="2020-07" db="EMBL/GenBank/DDBJ databases">
        <title>Novel species isolated from subtropical streams in China.</title>
        <authorList>
            <person name="Lu H."/>
        </authorList>
    </citation>
    <scope>NUCLEOTIDE SEQUENCE [LARGE SCALE GENOMIC DNA]</scope>
    <source>
        <strain evidence="7 8">LX47W</strain>
    </source>
</reference>
<keyword evidence="3" id="KW-0805">Transcription regulation</keyword>
<dbReference type="RefSeq" id="WP_182157138.1">
    <property type="nucleotide sequence ID" value="NZ_JACEZU010000016.1"/>
</dbReference>
<name>A0A7W2FES5_9BURK</name>
<evidence type="ECO:0000256" key="1">
    <source>
        <dbReference type="ARBA" id="ARBA00005384"/>
    </source>
</evidence>
<dbReference type="SUPFAM" id="SSF46785">
    <property type="entry name" value="Winged helix' DNA-binding domain"/>
    <property type="match status" value="1"/>
</dbReference>
<dbReference type="EMBL" id="JACEZU010000016">
    <property type="protein sequence ID" value="MBA5690338.1"/>
    <property type="molecule type" value="Genomic_DNA"/>
</dbReference>
<dbReference type="PROSITE" id="PS50949">
    <property type="entry name" value="HTH_GNTR"/>
    <property type="match status" value="1"/>
</dbReference>
<dbReference type="Pfam" id="PF00155">
    <property type="entry name" value="Aminotran_1_2"/>
    <property type="match status" value="1"/>
</dbReference>
<keyword evidence="4" id="KW-0238">DNA-binding</keyword>
<dbReference type="InterPro" id="IPR015421">
    <property type="entry name" value="PyrdxlP-dep_Trfase_major"/>
</dbReference>
<dbReference type="AlphaFoldDB" id="A0A7W2FES5"/>
<dbReference type="SUPFAM" id="SSF53383">
    <property type="entry name" value="PLP-dependent transferases"/>
    <property type="match status" value="1"/>
</dbReference>
<gene>
    <name evidence="7" type="ORF">H3H39_25155</name>
</gene>
<evidence type="ECO:0000313" key="8">
    <source>
        <dbReference type="Proteomes" id="UP000573499"/>
    </source>
</evidence>
<evidence type="ECO:0000256" key="2">
    <source>
        <dbReference type="ARBA" id="ARBA00022898"/>
    </source>
</evidence>
<dbReference type="CDD" id="cd00609">
    <property type="entry name" value="AAT_like"/>
    <property type="match status" value="1"/>
</dbReference>
<keyword evidence="7" id="KW-0032">Aminotransferase</keyword>
<dbReference type="InterPro" id="IPR000524">
    <property type="entry name" value="Tscrpt_reg_HTH_GntR"/>
</dbReference>
<evidence type="ECO:0000313" key="7">
    <source>
        <dbReference type="EMBL" id="MBA5690338.1"/>
    </source>
</evidence>
<dbReference type="GO" id="GO:0003700">
    <property type="term" value="F:DNA-binding transcription factor activity"/>
    <property type="evidence" value="ECO:0007669"/>
    <property type="project" value="InterPro"/>
</dbReference>
<evidence type="ECO:0000256" key="5">
    <source>
        <dbReference type="ARBA" id="ARBA00023163"/>
    </source>
</evidence>
<dbReference type="Gene3D" id="1.10.10.10">
    <property type="entry name" value="Winged helix-like DNA-binding domain superfamily/Winged helix DNA-binding domain"/>
    <property type="match status" value="1"/>
</dbReference>
<accession>A0A7W2FES5</accession>
<evidence type="ECO:0000256" key="4">
    <source>
        <dbReference type="ARBA" id="ARBA00023125"/>
    </source>
</evidence>
<dbReference type="Proteomes" id="UP000573499">
    <property type="component" value="Unassembled WGS sequence"/>
</dbReference>
<feature type="domain" description="HTH gntR-type" evidence="6">
    <location>
        <begin position="10"/>
        <end position="78"/>
    </location>
</feature>
<proteinExistence type="inferred from homology"/>
<keyword evidence="5" id="KW-0804">Transcription</keyword>
<dbReference type="GO" id="GO:0008483">
    <property type="term" value="F:transaminase activity"/>
    <property type="evidence" value="ECO:0007669"/>
    <property type="project" value="UniProtKB-KW"/>
</dbReference>
<dbReference type="Gene3D" id="3.40.640.10">
    <property type="entry name" value="Type I PLP-dependent aspartate aminotransferase-like (Major domain)"/>
    <property type="match status" value="1"/>
</dbReference>
<dbReference type="SMART" id="SM00345">
    <property type="entry name" value="HTH_GNTR"/>
    <property type="match status" value="1"/>
</dbReference>
<dbReference type="GO" id="GO:0003677">
    <property type="term" value="F:DNA binding"/>
    <property type="evidence" value="ECO:0007669"/>
    <property type="project" value="UniProtKB-KW"/>
</dbReference>
<evidence type="ECO:0000259" key="6">
    <source>
        <dbReference type="PROSITE" id="PS50949"/>
    </source>
</evidence>
<comment type="similarity">
    <text evidence="1">In the C-terminal section; belongs to the class-I pyridoxal-phosphate-dependent aminotransferase family.</text>
</comment>
<protein>
    <submittedName>
        <fullName evidence="7">PLP-dependent aminotransferase family protein</fullName>
    </submittedName>
</protein>
<dbReference type="GO" id="GO:0030170">
    <property type="term" value="F:pyridoxal phosphate binding"/>
    <property type="evidence" value="ECO:0007669"/>
    <property type="project" value="InterPro"/>
</dbReference>